<dbReference type="InterPro" id="IPR023772">
    <property type="entry name" value="DNA-bd_HTH_TetR-type_CS"/>
</dbReference>
<dbReference type="AlphaFoldDB" id="A0AAU1LSS3"/>
<dbReference type="PRINTS" id="PR00455">
    <property type="entry name" value="HTHTETR"/>
</dbReference>
<name>A0AAU1LSS3_9ACTN</name>
<gene>
    <name evidence="7" type="ORF">OG222_14635</name>
</gene>
<dbReference type="Pfam" id="PF21935">
    <property type="entry name" value="TetR_C_45"/>
    <property type="match status" value="1"/>
</dbReference>
<evidence type="ECO:0000256" key="2">
    <source>
        <dbReference type="ARBA" id="ARBA00023125"/>
    </source>
</evidence>
<organism evidence="7">
    <name type="scientific">Streptomyces sp. NBC_00148</name>
    <dbReference type="NCBI Taxonomy" id="2903626"/>
    <lineage>
        <taxon>Bacteria</taxon>
        <taxon>Bacillati</taxon>
        <taxon>Actinomycetota</taxon>
        <taxon>Actinomycetes</taxon>
        <taxon>Kitasatosporales</taxon>
        <taxon>Streptomycetaceae</taxon>
        <taxon>Streptomyces</taxon>
    </lineage>
</organism>
<evidence type="ECO:0000256" key="4">
    <source>
        <dbReference type="PROSITE-ProRule" id="PRU00335"/>
    </source>
</evidence>
<evidence type="ECO:0000259" key="6">
    <source>
        <dbReference type="PROSITE" id="PS50977"/>
    </source>
</evidence>
<dbReference type="PROSITE" id="PS50977">
    <property type="entry name" value="HTH_TETR_2"/>
    <property type="match status" value="1"/>
</dbReference>
<dbReference type="InterPro" id="IPR001647">
    <property type="entry name" value="HTH_TetR"/>
</dbReference>
<dbReference type="Pfam" id="PF00440">
    <property type="entry name" value="TetR_N"/>
    <property type="match status" value="1"/>
</dbReference>
<dbReference type="InterPro" id="IPR054126">
    <property type="entry name" value="CprB_TetR_C"/>
</dbReference>
<feature type="domain" description="HTH tetR-type" evidence="6">
    <location>
        <begin position="8"/>
        <end position="68"/>
    </location>
</feature>
<dbReference type="PANTHER" id="PTHR30055">
    <property type="entry name" value="HTH-TYPE TRANSCRIPTIONAL REGULATOR RUTR"/>
    <property type="match status" value="1"/>
</dbReference>
<evidence type="ECO:0000313" key="7">
    <source>
        <dbReference type="EMBL" id="WTQ74261.1"/>
    </source>
</evidence>
<keyword evidence="3" id="KW-0804">Transcription</keyword>
<protein>
    <submittedName>
        <fullName evidence="7">TetR/AcrR family transcriptional regulator</fullName>
    </submittedName>
</protein>
<feature type="region of interest" description="Disordered" evidence="5">
    <location>
        <begin position="196"/>
        <end position="246"/>
    </location>
</feature>
<dbReference type="EMBL" id="CP108169">
    <property type="protein sequence ID" value="WTQ74261.1"/>
    <property type="molecule type" value="Genomic_DNA"/>
</dbReference>
<keyword evidence="2 4" id="KW-0238">DNA-binding</keyword>
<reference evidence="7" key="1">
    <citation type="submission" date="2022-10" db="EMBL/GenBank/DDBJ databases">
        <title>The complete genomes of actinobacterial strains from the NBC collection.</title>
        <authorList>
            <person name="Joergensen T.S."/>
            <person name="Alvarez Arevalo M."/>
            <person name="Sterndorff E.B."/>
            <person name="Faurdal D."/>
            <person name="Vuksanovic O."/>
            <person name="Mourched A.-S."/>
            <person name="Charusanti P."/>
            <person name="Shaw S."/>
            <person name="Blin K."/>
            <person name="Weber T."/>
        </authorList>
    </citation>
    <scope>NUCLEOTIDE SEQUENCE</scope>
    <source>
        <strain evidence="7">NBC_00148</strain>
    </source>
</reference>
<dbReference type="InterPro" id="IPR050109">
    <property type="entry name" value="HTH-type_TetR-like_transc_reg"/>
</dbReference>
<dbReference type="InterPro" id="IPR047923">
    <property type="entry name" value="ArpA-like"/>
</dbReference>
<feature type="compositionally biased region" description="Basic and acidic residues" evidence="5">
    <location>
        <begin position="209"/>
        <end position="222"/>
    </location>
</feature>
<dbReference type="SUPFAM" id="SSF48498">
    <property type="entry name" value="Tetracyclin repressor-like, C-terminal domain"/>
    <property type="match status" value="1"/>
</dbReference>
<dbReference type="NCBIfam" id="NF041196">
    <property type="entry name" value="ScbR_bind_reg"/>
    <property type="match status" value="1"/>
</dbReference>
<feature type="DNA-binding region" description="H-T-H motif" evidence="4">
    <location>
        <begin position="31"/>
        <end position="50"/>
    </location>
</feature>
<dbReference type="GO" id="GO:0003700">
    <property type="term" value="F:DNA-binding transcription factor activity"/>
    <property type="evidence" value="ECO:0007669"/>
    <property type="project" value="TreeGrafter"/>
</dbReference>
<evidence type="ECO:0000256" key="3">
    <source>
        <dbReference type="ARBA" id="ARBA00023163"/>
    </source>
</evidence>
<dbReference type="PROSITE" id="PS01081">
    <property type="entry name" value="HTH_TETR_1"/>
    <property type="match status" value="1"/>
</dbReference>
<dbReference type="InterPro" id="IPR009057">
    <property type="entry name" value="Homeodomain-like_sf"/>
</dbReference>
<keyword evidence="1" id="KW-0805">Transcription regulation</keyword>
<evidence type="ECO:0000256" key="5">
    <source>
        <dbReference type="SAM" id="MobiDB-lite"/>
    </source>
</evidence>
<dbReference type="InterPro" id="IPR036271">
    <property type="entry name" value="Tet_transcr_reg_TetR-rel_C_sf"/>
</dbReference>
<dbReference type="Gene3D" id="1.10.357.10">
    <property type="entry name" value="Tetracycline Repressor, domain 2"/>
    <property type="match status" value="1"/>
</dbReference>
<proteinExistence type="predicted"/>
<evidence type="ECO:0000256" key="1">
    <source>
        <dbReference type="ARBA" id="ARBA00023015"/>
    </source>
</evidence>
<dbReference type="PANTHER" id="PTHR30055:SF234">
    <property type="entry name" value="HTH-TYPE TRANSCRIPTIONAL REGULATOR BETI"/>
    <property type="match status" value="1"/>
</dbReference>
<dbReference type="GO" id="GO:0000976">
    <property type="term" value="F:transcription cis-regulatory region binding"/>
    <property type="evidence" value="ECO:0007669"/>
    <property type="project" value="TreeGrafter"/>
</dbReference>
<accession>A0AAU1LSS3</accession>
<sequence>MGKQERGTRSRLSILEAAARVFDARGFDAASTNEILASTGLTRGALYHHFPSKEAIAVALLAAHDEALVVPDRQVKLQSVIDLTFEFAFRLQRDPVLRASVRLAVEQTSFPRPVTTPYEQSGSAIHELLKQAQQQGEILPGVDLVEATSIIIGAFTGMQVMSQMYTNRSDLPERVSTMWRFLLPGLANPGMISHLRITPAPESTPKPEPTPKPEAEPERTEEPAGQSTGNPAPLRTPAPATSSARS</sequence>
<dbReference type="SUPFAM" id="SSF46689">
    <property type="entry name" value="Homeodomain-like"/>
    <property type="match status" value="1"/>
</dbReference>